<dbReference type="EMBL" id="LAQU01000028">
    <property type="protein sequence ID" value="KKB61922.1"/>
    <property type="molecule type" value="Genomic_DNA"/>
</dbReference>
<keyword evidence="2" id="KW-1185">Reference proteome</keyword>
<protein>
    <submittedName>
        <fullName evidence="1">Uncharacterized protein</fullName>
    </submittedName>
</protein>
<evidence type="ECO:0000313" key="1">
    <source>
        <dbReference type="EMBL" id="KKB61922.1"/>
    </source>
</evidence>
<comment type="caution">
    <text evidence="1">The sequence shown here is derived from an EMBL/GenBank/DDBJ whole genome shotgun (WGS) entry which is preliminary data.</text>
</comment>
<organism evidence="1 2">
    <name type="scientific">Robbsia andropogonis</name>
    <dbReference type="NCBI Taxonomy" id="28092"/>
    <lineage>
        <taxon>Bacteria</taxon>
        <taxon>Pseudomonadati</taxon>
        <taxon>Pseudomonadota</taxon>
        <taxon>Betaproteobacteria</taxon>
        <taxon>Burkholderiales</taxon>
        <taxon>Burkholderiaceae</taxon>
        <taxon>Robbsia</taxon>
    </lineage>
</organism>
<name>A0A0F5JXB5_9BURK</name>
<evidence type="ECO:0000313" key="2">
    <source>
        <dbReference type="Proteomes" id="UP000033618"/>
    </source>
</evidence>
<accession>A0A0F5JXB5</accession>
<proteinExistence type="predicted"/>
<dbReference type="Proteomes" id="UP000033618">
    <property type="component" value="Unassembled WGS sequence"/>
</dbReference>
<reference evidence="1 2" key="1">
    <citation type="submission" date="2015-03" db="EMBL/GenBank/DDBJ databases">
        <title>Draft Genome Sequence of Burkholderia andropogonis type strain ICMP2807, isolated from Sorghum bicolor.</title>
        <authorList>
            <person name="Lopes-Santos L."/>
            <person name="Castro D.B."/>
            <person name="Ottoboni L.M."/>
            <person name="Park D."/>
            <person name="Weirc B.S."/>
            <person name="Destefano S.A."/>
        </authorList>
    </citation>
    <scope>NUCLEOTIDE SEQUENCE [LARGE SCALE GENOMIC DNA]</scope>
    <source>
        <strain evidence="1 2">ICMP2807</strain>
    </source>
</reference>
<sequence length="67" mass="7507">MLMMAMLMKASIPVGDARHDALVIILEWGSEVTRRCFTPILDRIGIADPRPGNSSVENAKILRDFHE</sequence>
<dbReference type="PATRIC" id="fig|28092.6.peg.4765"/>
<gene>
    <name evidence="1" type="ORF">WM40_20260</name>
</gene>
<dbReference type="AlphaFoldDB" id="A0A0F5JXB5"/>